<evidence type="ECO:0000313" key="1">
    <source>
        <dbReference type="EMBL" id="EQC36665.1"/>
    </source>
</evidence>
<dbReference type="OrthoDB" id="10272843at2759"/>
<dbReference type="RefSeq" id="XP_008610086.1">
    <property type="nucleotide sequence ID" value="XM_008611864.1"/>
</dbReference>
<dbReference type="GeneID" id="19946828"/>
<dbReference type="EMBL" id="JH767147">
    <property type="protein sequence ID" value="EQC36665.1"/>
    <property type="molecule type" value="Genomic_DNA"/>
</dbReference>
<evidence type="ECO:0000313" key="2">
    <source>
        <dbReference type="Proteomes" id="UP000030762"/>
    </source>
</evidence>
<sequence>MAVTCVFNGCFAPTMSYSDKCSFHRYRSKCKIDGCFNQVYARLLCVGHGGKKHCAFDNCTTTVRTGDFCAKHSRKAKPLCSEPGCERVAHQFDKCTHHGGGKPCSIAGCALPARISGVCWPHRNRVLPAPATPAFASETDGDALILMLDEWMQDEPLMALDDDDVDFHGILDDILLSM</sequence>
<accession>T0QRR8</accession>
<dbReference type="PANTHER" id="PTHR31827">
    <property type="entry name" value="EMB|CAB89363.1"/>
    <property type="match status" value="1"/>
</dbReference>
<dbReference type="AlphaFoldDB" id="T0QRR8"/>
<dbReference type="PANTHER" id="PTHR31827:SF1">
    <property type="entry name" value="EMB|CAB89363.1"/>
    <property type="match status" value="1"/>
</dbReference>
<dbReference type="VEuPathDB" id="FungiDB:SDRG_06101"/>
<dbReference type="STRING" id="1156394.T0QRR8"/>
<name>T0QRR8_SAPDV</name>
<protein>
    <submittedName>
        <fullName evidence="1">Uncharacterized protein</fullName>
    </submittedName>
</protein>
<dbReference type="InParanoid" id="T0QRR8"/>
<keyword evidence="2" id="KW-1185">Reference proteome</keyword>
<reference evidence="1 2" key="1">
    <citation type="submission" date="2012-04" db="EMBL/GenBank/DDBJ databases">
        <title>The Genome Sequence of Saprolegnia declina VS20.</title>
        <authorList>
            <consortium name="The Broad Institute Genome Sequencing Platform"/>
            <person name="Russ C."/>
            <person name="Nusbaum C."/>
            <person name="Tyler B."/>
            <person name="van West P."/>
            <person name="Dieguez-Uribeondo J."/>
            <person name="de Bruijn I."/>
            <person name="Tripathy S."/>
            <person name="Jiang R."/>
            <person name="Young S.K."/>
            <person name="Zeng Q."/>
            <person name="Gargeya S."/>
            <person name="Fitzgerald M."/>
            <person name="Haas B."/>
            <person name="Abouelleil A."/>
            <person name="Alvarado L."/>
            <person name="Arachchi H.M."/>
            <person name="Berlin A."/>
            <person name="Chapman S.B."/>
            <person name="Goldberg J."/>
            <person name="Griggs A."/>
            <person name="Gujja S."/>
            <person name="Hansen M."/>
            <person name="Howarth C."/>
            <person name="Imamovic A."/>
            <person name="Larimer J."/>
            <person name="McCowen C."/>
            <person name="Montmayeur A."/>
            <person name="Murphy C."/>
            <person name="Neiman D."/>
            <person name="Pearson M."/>
            <person name="Priest M."/>
            <person name="Roberts A."/>
            <person name="Saif S."/>
            <person name="Shea T."/>
            <person name="Sisk P."/>
            <person name="Sykes S."/>
            <person name="Wortman J."/>
            <person name="Nusbaum C."/>
            <person name="Birren B."/>
        </authorList>
    </citation>
    <scope>NUCLEOTIDE SEQUENCE [LARGE SCALE GENOMIC DNA]</scope>
    <source>
        <strain evidence="1 2">VS20</strain>
    </source>
</reference>
<proteinExistence type="predicted"/>
<gene>
    <name evidence="1" type="ORF">SDRG_06101</name>
</gene>
<dbReference type="OMA" id="KCTHHGG"/>
<dbReference type="Proteomes" id="UP000030762">
    <property type="component" value="Unassembled WGS sequence"/>
</dbReference>
<organism evidence="1 2">
    <name type="scientific">Saprolegnia diclina (strain VS20)</name>
    <dbReference type="NCBI Taxonomy" id="1156394"/>
    <lineage>
        <taxon>Eukaryota</taxon>
        <taxon>Sar</taxon>
        <taxon>Stramenopiles</taxon>
        <taxon>Oomycota</taxon>
        <taxon>Saprolegniomycetes</taxon>
        <taxon>Saprolegniales</taxon>
        <taxon>Saprolegniaceae</taxon>
        <taxon>Saprolegnia</taxon>
    </lineage>
</organism>